<evidence type="ECO:0000256" key="1">
    <source>
        <dbReference type="ARBA" id="ARBA00004323"/>
    </source>
</evidence>
<dbReference type="InterPro" id="IPR002659">
    <property type="entry name" value="Glyco_trans_31"/>
</dbReference>
<comment type="caution">
    <text evidence="13">The sequence shown here is derived from an EMBL/GenBank/DDBJ whole genome shotgun (WGS) entry which is preliminary data.</text>
</comment>
<keyword evidence="10" id="KW-0325">Glycoprotein</keyword>
<organism evidence="13 14">
    <name type="scientific">Dermatophagoides farinae</name>
    <name type="common">American house dust mite</name>
    <dbReference type="NCBI Taxonomy" id="6954"/>
    <lineage>
        <taxon>Eukaryota</taxon>
        <taxon>Metazoa</taxon>
        <taxon>Ecdysozoa</taxon>
        <taxon>Arthropoda</taxon>
        <taxon>Chelicerata</taxon>
        <taxon>Arachnida</taxon>
        <taxon>Acari</taxon>
        <taxon>Acariformes</taxon>
        <taxon>Sarcoptiformes</taxon>
        <taxon>Astigmata</taxon>
        <taxon>Psoroptidia</taxon>
        <taxon>Analgoidea</taxon>
        <taxon>Pyroglyphidae</taxon>
        <taxon>Dermatophagoidinae</taxon>
        <taxon>Dermatophagoides</taxon>
    </lineage>
</organism>
<keyword evidence="5 11" id="KW-0812">Transmembrane</keyword>
<evidence type="ECO:0000313" key="13">
    <source>
        <dbReference type="EMBL" id="KAH9527211.1"/>
    </source>
</evidence>
<feature type="region of interest" description="Disordered" evidence="12">
    <location>
        <begin position="1"/>
        <end position="29"/>
    </location>
</feature>
<evidence type="ECO:0000256" key="4">
    <source>
        <dbReference type="ARBA" id="ARBA00022679"/>
    </source>
</evidence>
<protein>
    <recommendedName>
        <fullName evidence="11">Hexosyltransferase</fullName>
        <ecNumber evidence="11">2.4.1.-</ecNumber>
    </recommendedName>
</protein>
<evidence type="ECO:0000256" key="7">
    <source>
        <dbReference type="ARBA" id="ARBA00022989"/>
    </source>
</evidence>
<evidence type="ECO:0000256" key="9">
    <source>
        <dbReference type="ARBA" id="ARBA00023136"/>
    </source>
</evidence>
<dbReference type="EC" id="2.4.1.-" evidence="11"/>
<evidence type="ECO:0000256" key="3">
    <source>
        <dbReference type="ARBA" id="ARBA00022676"/>
    </source>
</evidence>
<sequence length="479" mass="55914">MFSTKTTKFKDNDNDDGGGGGGDDDDQIEFLTSSHHHHHQCDSIDNHQMAIIISCLMTFLISLFTVSLILVWMLSNSQSTTTTLNNEPEIIKSSSSMLILNNNLRQNINGNGHVIRINHHKENDDDDRPKKQQLQRNSTLSSYSERKLNEILIEKFPIYHLMNLNNFQFIKKNSNRCQNFSANNSFLNLVIIIHSAVQNFRHRQIIRETWGHIDSIHFDHHHGHRQQKANIIYVFILGATNSTRLQNRVNEESNVYQDIVQANFLDHYQNLTYKHVASLRWTIEFCYNMDFIMKLDDDAYLNLYTVIESLVNYKNHLINVEHTLRAKNLLACSLFPPNTKPKRRGKWSLSLESYPYETFPSYCSGVGYLMTPDIAFDLYEAAQNAHSFIPIISIDDVYITGLLMEILTPTIQPVPLNSLYIYNVRPLRKWLRKPDDHICPNPYWIGDIGTKPDWEQLIRKLWQKTEIAWQNYRQNNCKI</sequence>
<feature type="transmembrane region" description="Helical" evidence="11">
    <location>
        <begin position="49"/>
        <end position="74"/>
    </location>
</feature>
<proteinExistence type="inferred from homology"/>
<feature type="region of interest" description="Disordered" evidence="12">
    <location>
        <begin position="120"/>
        <end position="141"/>
    </location>
</feature>
<evidence type="ECO:0000256" key="8">
    <source>
        <dbReference type="ARBA" id="ARBA00023034"/>
    </source>
</evidence>
<feature type="compositionally biased region" description="Polar residues" evidence="12">
    <location>
        <begin position="132"/>
        <end position="141"/>
    </location>
</feature>
<dbReference type="PANTHER" id="PTHR11214:SF3">
    <property type="entry name" value="BETA-1,3-GALACTOSYLTRANSFERASE 6"/>
    <property type="match status" value="1"/>
</dbReference>
<keyword evidence="3 11" id="KW-0328">Glycosyltransferase</keyword>
<keyword evidence="8 11" id="KW-0333">Golgi apparatus</keyword>
<accession>A0A922IBG8</accession>
<comment type="subcellular location">
    <subcellularLocation>
        <location evidence="1 11">Golgi apparatus membrane</location>
        <topology evidence="1 11">Single-pass type II membrane protein</topology>
    </subcellularLocation>
</comment>
<dbReference type="FunFam" id="3.90.550.50:FF:000001">
    <property type="entry name" value="Hexosyltransferase"/>
    <property type="match status" value="1"/>
</dbReference>
<evidence type="ECO:0000256" key="5">
    <source>
        <dbReference type="ARBA" id="ARBA00022692"/>
    </source>
</evidence>
<dbReference type="GO" id="GO:0000139">
    <property type="term" value="C:Golgi membrane"/>
    <property type="evidence" value="ECO:0007669"/>
    <property type="project" value="UniProtKB-SubCell"/>
</dbReference>
<dbReference type="Pfam" id="PF01762">
    <property type="entry name" value="Galactosyl_T"/>
    <property type="match status" value="1"/>
</dbReference>
<evidence type="ECO:0000256" key="12">
    <source>
        <dbReference type="SAM" id="MobiDB-lite"/>
    </source>
</evidence>
<dbReference type="GO" id="GO:0006493">
    <property type="term" value="P:protein O-linked glycosylation"/>
    <property type="evidence" value="ECO:0007669"/>
    <property type="project" value="TreeGrafter"/>
</dbReference>
<keyword evidence="14" id="KW-1185">Reference proteome</keyword>
<evidence type="ECO:0000256" key="10">
    <source>
        <dbReference type="ARBA" id="ARBA00023180"/>
    </source>
</evidence>
<keyword evidence="4" id="KW-0808">Transferase</keyword>
<keyword evidence="7 11" id="KW-1133">Transmembrane helix</keyword>
<evidence type="ECO:0000256" key="2">
    <source>
        <dbReference type="ARBA" id="ARBA00008661"/>
    </source>
</evidence>
<keyword evidence="9 11" id="KW-0472">Membrane</keyword>
<name>A0A922IBG8_DERFA</name>
<dbReference type="EMBL" id="ASGP02000001">
    <property type="protein sequence ID" value="KAH9527211.1"/>
    <property type="molecule type" value="Genomic_DNA"/>
</dbReference>
<keyword evidence="6 11" id="KW-0735">Signal-anchor</keyword>
<reference evidence="13" key="2">
    <citation type="journal article" date="2022" name="Res Sq">
        <title>Comparative Genomics Reveals Insights into the Divergent Evolution of Astigmatic Mites and Household Pest Adaptations.</title>
        <authorList>
            <person name="Xiong Q."/>
            <person name="Wan A.T.-Y."/>
            <person name="Liu X.-Y."/>
            <person name="Fung C.S.-H."/>
            <person name="Xiao X."/>
            <person name="Malainual N."/>
            <person name="Hou J."/>
            <person name="Wang L."/>
            <person name="Wang M."/>
            <person name="Yang K."/>
            <person name="Cui Y."/>
            <person name="Leung E."/>
            <person name="Nong W."/>
            <person name="Shin S.-K."/>
            <person name="Au S."/>
            <person name="Jeong K.Y."/>
            <person name="Chew F.T."/>
            <person name="Hui J."/>
            <person name="Leung T.F."/>
            <person name="Tungtrongchitr A."/>
            <person name="Zhong N."/>
            <person name="Liu Z."/>
            <person name="Tsui S."/>
        </authorList>
    </citation>
    <scope>NUCLEOTIDE SEQUENCE</scope>
    <source>
        <strain evidence="13">Derf</strain>
        <tissue evidence="13">Whole organism</tissue>
    </source>
</reference>
<evidence type="ECO:0000256" key="11">
    <source>
        <dbReference type="RuleBase" id="RU363063"/>
    </source>
</evidence>
<reference evidence="13" key="1">
    <citation type="submission" date="2013-05" db="EMBL/GenBank/DDBJ databases">
        <authorList>
            <person name="Yim A.K.Y."/>
            <person name="Chan T.F."/>
            <person name="Ji K.M."/>
            <person name="Liu X.Y."/>
            <person name="Zhou J.W."/>
            <person name="Li R.Q."/>
            <person name="Yang K.Y."/>
            <person name="Li J."/>
            <person name="Li M."/>
            <person name="Law P.T.W."/>
            <person name="Wu Y.L."/>
            <person name="Cai Z.L."/>
            <person name="Qin H."/>
            <person name="Bao Y."/>
            <person name="Leung R.K.K."/>
            <person name="Ng P.K.S."/>
            <person name="Zou J."/>
            <person name="Zhong X.J."/>
            <person name="Ran P.X."/>
            <person name="Zhong N.S."/>
            <person name="Liu Z.G."/>
            <person name="Tsui S.K.W."/>
        </authorList>
    </citation>
    <scope>NUCLEOTIDE SEQUENCE</scope>
    <source>
        <strain evidence="13">Derf</strain>
        <tissue evidence="13">Whole organism</tissue>
    </source>
</reference>
<gene>
    <name evidence="13" type="ORF">DERF_001242</name>
</gene>
<evidence type="ECO:0000256" key="6">
    <source>
        <dbReference type="ARBA" id="ARBA00022968"/>
    </source>
</evidence>
<comment type="similarity">
    <text evidence="2 11">Belongs to the glycosyltransferase 31 family.</text>
</comment>
<dbReference type="GO" id="GO:0016758">
    <property type="term" value="F:hexosyltransferase activity"/>
    <property type="evidence" value="ECO:0007669"/>
    <property type="project" value="InterPro"/>
</dbReference>
<dbReference type="PANTHER" id="PTHR11214">
    <property type="entry name" value="BETA-1,3-N-ACETYLGLUCOSAMINYLTRANSFERASE"/>
    <property type="match status" value="1"/>
</dbReference>
<feature type="compositionally biased region" description="Basic and acidic residues" evidence="12">
    <location>
        <begin position="120"/>
        <end position="130"/>
    </location>
</feature>
<dbReference type="Proteomes" id="UP000790347">
    <property type="component" value="Unassembled WGS sequence"/>
</dbReference>
<dbReference type="AlphaFoldDB" id="A0A922IBG8"/>
<dbReference type="Gene3D" id="3.90.550.50">
    <property type="match status" value="1"/>
</dbReference>
<evidence type="ECO:0000313" key="14">
    <source>
        <dbReference type="Proteomes" id="UP000790347"/>
    </source>
</evidence>